<proteinExistence type="predicted"/>
<dbReference type="AlphaFoldDB" id="A0A0B1RSQ5"/>
<gene>
    <name evidence="1" type="ORF">OESDEN_24695</name>
</gene>
<accession>A0A0B1RSQ5</accession>
<keyword evidence="2" id="KW-1185">Reference proteome</keyword>
<name>A0A0B1RSQ5_OESDE</name>
<organism evidence="1 2">
    <name type="scientific">Oesophagostomum dentatum</name>
    <name type="common">Nodular worm</name>
    <dbReference type="NCBI Taxonomy" id="61180"/>
    <lineage>
        <taxon>Eukaryota</taxon>
        <taxon>Metazoa</taxon>
        <taxon>Ecdysozoa</taxon>
        <taxon>Nematoda</taxon>
        <taxon>Chromadorea</taxon>
        <taxon>Rhabditida</taxon>
        <taxon>Rhabditina</taxon>
        <taxon>Rhabditomorpha</taxon>
        <taxon>Strongyloidea</taxon>
        <taxon>Strongylidae</taxon>
        <taxon>Oesophagostomum</taxon>
    </lineage>
</organism>
<dbReference type="OrthoDB" id="5877528at2759"/>
<protein>
    <submittedName>
        <fullName evidence="1">Uncharacterized protein</fullName>
    </submittedName>
</protein>
<reference evidence="1 2" key="1">
    <citation type="submission" date="2014-03" db="EMBL/GenBank/DDBJ databases">
        <title>Draft genome of the hookworm Oesophagostomum dentatum.</title>
        <authorList>
            <person name="Mitreva M."/>
        </authorList>
    </citation>
    <scope>NUCLEOTIDE SEQUENCE [LARGE SCALE GENOMIC DNA]</scope>
    <source>
        <strain evidence="1 2">OD-Hann</strain>
    </source>
</reference>
<sequence>MCSLMNKLAERHIRDIRLLPLLAARITELRFGEIEAWNALAKWVNSHVNSAPMELLSIVVAGMARNGVEVDCRTAASKLAERVRRETAPSQNIWLSTIHSLAFFRALTPELAESVLNKDFVSQLLQTSQSPGEKIFKAMKLLQINACVEVDLKDSYAGPRLGFSELEPFIKFDDETVSQQSTLYFIA</sequence>
<dbReference type="Proteomes" id="UP000053660">
    <property type="component" value="Unassembled WGS sequence"/>
</dbReference>
<evidence type="ECO:0000313" key="2">
    <source>
        <dbReference type="Proteomes" id="UP000053660"/>
    </source>
</evidence>
<dbReference type="EMBL" id="KN612498">
    <property type="protein sequence ID" value="KHJ75689.1"/>
    <property type="molecule type" value="Genomic_DNA"/>
</dbReference>
<evidence type="ECO:0000313" key="1">
    <source>
        <dbReference type="EMBL" id="KHJ75689.1"/>
    </source>
</evidence>